<dbReference type="InterPro" id="IPR020556">
    <property type="entry name" value="Amidase_CS"/>
</dbReference>
<dbReference type="RefSeq" id="WP_354557507.1">
    <property type="nucleotide sequence ID" value="NZ_JBEPMB010000005.1"/>
</dbReference>
<dbReference type="InterPro" id="IPR023631">
    <property type="entry name" value="Amidase_dom"/>
</dbReference>
<evidence type="ECO:0000256" key="1">
    <source>
        <dbReference type="ARBA" id="ARBA00003871"/>
    </source>
</evidence>
<keyword evidence="5" id="KW-1185">Reference proteome</keyword>
<comment type="function">
    <text evidence="1">Hydrolyzes indole-3-acetamide (IAM) into indole-3-acetic acid (IAA).</text>
</comment>
<reference evidence="4 5" key="1">
    <citation type="submission" date="2024-06" db="EMBL/GenBank/DDBJ databases">
        <title>Genomic Encyclopedia of Type Strains, Phase IV (KMG-IV): sequencing the most valuable type-strain genomes for metagenomic binning, comparative biology and taxonomic classification.</title>
        <authorList>
            <person name="Goeker M."/>
        </authorList>
    </citation>
    <scope>NUCLEOTIDE SEQUENCE [LARGE SCALE GENOMIC DNA]</scope>
    <source>
        <strain evidence="4 5">DSM 29780</strain>
    </source>
</reference>
<dbReference type="Proteomes" id="UP001549047">
    <property type="component" value="Unassembled WGS sequence"/>
</dbReference>
<keyword evidence="4" id="KW-0436">Ligase</keyword>
<dbReference type="Gene3D" id="3.90.1300.10">
    <property type="entry name" value="Amidase signature (AS) domain"/>
    <property type="match status" value="1"/>
</dbReference>
<evidence type="ECO:0000256" key="2">
    <source>
        <dbReference type="ARBA" id="ARBA00021874"/>
    </source>
</evidence>
<evidence type="ECO:0000259" key="3">
    <source>
        <dbReference type="Pfam" id="PF01425"/>
    </source>
</evidence>
<dbReference type="PANTHER" id="PTHR11895">
    <property type="entry name" value="TRANSAMIDASE"/>
    <property type="match status" value="1"/>
</dbReference>
<organism evidence="4 5">
    <name type="scientific">Rhizobium aquaticum</name>
    <dbReference type="NCBI Taxonomy" id="1549636"/>
    <lineage>
        <taxon>Bacteria</taxon>
        <taxon>Pseudomonadati</taxon>
        <taxon>Pseudomonadota</taxon>
        <taxon>Alphaproteobacteria</taxon>
        <taxon>Hyphomicrobiales</taxon>
        <taxon>Rhizobiaceae</taxon>
        <taxon>Rhizobium/Agrobacterium group</taxon>
        <taxon>Rhizobium</taxon>
    </lineage>
</organism>
<dbReference type="PROSITE" id="PS00571">
    <property type="entry name" value="AMIDASES"/>
    <property type="match status" value="1"/>
</dbReference>
<name>A0ABV2J2R1_9HYPH</name>
<dbReference type="EMBL" id="JBEPMB010000005">
    <property type="protein sequence ID" value="MET3615023.1"/>
    <property type="molecule type" value="Genomic_DNA"/>
</dbReference>
<feature type="domain" description="Amidase" evidence="3">
    <location>
        <begin position="25"/>
        <end position="446"/>
    </location>
</feature>
<dbReference type="InterPro" id="IPR000120">
    <property type="entry name" value="Amidase"/>
</dbReference>
<dbReference type="PANTHER" id="PTHR11895:SF176">
    <property type="entry name" value="AMIDASE AMID-RELATED"/>
    <property type="match status" value="1"/>
</dbReference>
<protein>
    <recommendedName>
        <fullName evidence="2">Indoleacetamide hydrolase</fullName>
    </recommendedName>
</protein>
<dbReference type="Pfam" id="PF01425">
    <property type="entry name" value="Amidase"/>
    <property type="match status" value="1"/>
</dbReference>
<dbReference type="SUPFAM" id="SSF75304">
    <property type="entry name" value="Amidase signature (AS) enzymes"/>
    <property type="match status" value="1"/>
</dbReference>
<evidence type="ECO:0000313" key="4">
    <source>
        <dbReference type="EMBL" id="MET3615023.1"/>
    </source>
</evidence>
<comment type="caution">
    <text evidence="4">The sequence shown here is derived from an EMBL/GenBank/DDBJ whole genome shotgun (WGS) entry which is preliminary data.</text>
</comment>
<accession>A0ABV2J2R1</accession>
<sequence length="473" mass="49569">MSELQPQTLVEAATLIRSGAATSVELTQAAIARARASQPRINAFIAIEEDAALAAAEAADRWMAEGKPLGLLHGVPLAHKDMYDRKGMVTGCGSRIRADHVAASTSTVMQRLEVAGAISIGRLNMSEFAMGPTGHNAHYGRARNPIDPERITGGSSSGSGAAVGAGVVLAALGSDTGGSIRLPAACCGVVGIKPTQGRVSRHGAMPLSFSQDCVGPLAANVEDAYTILQIISGEDPLDPTCERISPPGDLLDNLSSIRVGVLGGVFEKDLAAVVAEGVSTAMSALAPHVASVGQAKPSDLSTVAELANVVAMAEAGTVHFDWMRDRPKDYGPQIRMRLSQSLAMPAPIYIRALQMRSLMLAEFLETAFAEADVLIAPVMPFLPPRSADVDIGTSPEMNRVVSAMTTFTRPFSYLGLPVVTLPVAVSSEGLPVAVQIIGRPWREAQIASVARRLERELSLKPFMPQSAPLAQSA</sequence>
<dbReference type="GO" id="GO:0050566">
    <property type="term" value="F:asparaginyl-tRNA synthase (glutamine-hydrolyzing) activity"/>
    <property type="evidence" value="ECO:0007669"/>
    <property type="project" value="UniProtKB-EC"/>
</dbReference>
<evidence type="ECO:0000313" key="5">
    <source>
        <dbReference type="Proteomes" id="UP001549047"/>
    </source>
</evidence>
<dbReference type="GO" id="GO:0050567">
    <property type="term" value="F:glutaminyl-tRNA synthase (glutamine-hydrolyzing) activity"/>
    <property type="evidence" value="ECO:0007669"/>
    <property type="project" value="UniProtKB-EC"/>
</dbReference>
<proteinExistence type="predicted"/>
<dbReference type="InterPro" id="IPR036928">
    <property type="entry name" value="AS_sf"/>
</dbReference>
<gene>
    <name evidence="4" type="ORF">ABID16_003366</name>
</gene>